<dbReference type="AlphaFoldDB" id="A0A1W1D006"/>
<organism evidence="1">
    <name type="scientific">hydrothermal vent metagenome</name>
    <dbReference type="NCBI Taxonomy" id="652676"/>
    <lineage>
        <taxon>unclassified sequences</taxon>
        <taxon>metagenomes</taxon>
        <taxon>ecological metagenomes</taxon>
    </lineage>
</organism>
<accession>A0A1W1D006</accession>
<reference evidence="1" key="1">
    <citation type="submission" date="2016-10" db="EMBL/GenBank/DDBJ databases">
        <authorList>
            <person name="de Groot N.N."/>
        </authorList>
    </citation>
    <scope>NUCLEOTIDE SEQUENCE</scope>
</reference>
<evidence type="ECO:0000313" key="1">
    <source>
        <dbReference type="EMBL" id="SFV71466.1"/>
    </source>
</evidence>
<gene>
    <name evidence="1" type="ORF">MNB_SV-13-1430</name>
</gene>
<name>A0A1W1D006_9ZZZZ</name>
<dbReference type="EMBL" id="FPHM01000251">
    <property type="protein sequence ID" value="SFV71466.1"/>
    <property type="molecule type" value="Genomic_DNA"/>
</dbReference>
<sequence length="60" mass="7046">MTDLIVKNCIRIKQNDLYLYVFTLNAGEIYTNKEDGYQRIIKEEKVNKIVSYLKGKSKDS</sequence>
<proteinExistence type="predicted"/>
<protein>
    <submittedName>
        <fullName evidence="1">Uncharacterized protein</fullName>
    </submittedName>
</protein>